<keyword evidence="2" id="KW-1185">Reference proteome</keyword>
<dbReference type="HOGENOM" id="CLU_142133_0_0_9"/>
<evidence type="ECO:0000313" key="2">
    <source>
        <dbReference type="Proteomes" id="UP000013520"/>
    </source>
</evidence>
<protein>
    <submittedName>
        <fullName evidence="1">Coat F domain-containing protein</fullName>
    </submittedName>
</protein>
<evidence type="ECO:0000313" key="1">
    <source>
        <dbReference type="EMBL" id="AGL00435.1"/>
    </source>
</evidence>
<name>R4KIQ9_9FIRM</name>
<dbReference type="STRING" id="767817.Desgi_0887"/>
<dbReference type="eggNOG" id="COG5577">
    <property type="taxonomic scope" value="Bacteria"/>
</dbReference>
<proteinExistence type="predicted"/>
<gene>
    <name evidence="1" type="ORF">Desgi_0887</name>
</gene>
<reference evidence="1 2" key="1">
    <citation type="submission" date="2012-01" db="EMBL/GenBank/DDBJ databases">
        <title>Complete sequence of Desulfotomaculum gibsoniae DSM 7213.</title>
        <authorList>
            <consortium name="US DOE Joint Genome Institute"/>
            <person name="Lucas S."/>
            <person name="Han J."/>
            <person name="Lapidus A."/>
            <person name="Cheng J.-F."/>
            <person name="Goodwin L."/>
            <person name="Pitluck S."/>
            <person name="Peters L."/>
            <person name="Ovchinnikova G."/>
            <person name="Teshima H."/>
            <person name="Detter J.C."/>
            <person name="Han C."/>
            <person name="Tapia R."/>
            <person name="Land M."/>
            <person name="Hauser L."/>
            <person name="Kyrpides N."/>
            <person name="Ivanova N."/>
            <person name="Pagani I."/>
            <person name="Parshina S."/>
            <person name="Plugge C."/>
            <person name="Muyzer G."/>
            <person name="Kuever J."/>
            <person name="Ivanova A."/>
            <person name="Nazina T."/>
            <person name="Klenk H.-P."/>
            <person name="Brambilla E."/>
            <person name="Spring S."/>
            <person name="Stams A.F."/>
            <person name="Woyke T."/>
        </authorList>
    </citation>
    <scope>NUCLEOTIDE SEQUENCE [LARGE SCALE GENOMIC DNA]</scope>
    <source>
        <strain evidence="1 2">DSM 7213</strain>
    </source>
</reference>
<dbReference type="EMBL" id="CP003273">
    <property type="protein sequence ID" value="AGL00435.1"/>
    <property type="molecule type" value="Genomic_DNA"/>
</dbReference>
<dbReference type="AlphaFoldDB" id="R4KIQ9"/>
<accession>R4KIQ9</accession>
<dbReference type="Pfam" id="PF07875">
    <property type="entry name" value="Coat_F"/>
    <property type="match status" value="1"/>
</dbReference>
<dbReference type="InterPro" id="IPR012851">
    <property type="entry name" value="Spore_coat_CotF-like"/>
</dbReference>
<dbReference type="KEGG" id="dgi:Desgi_0887"/>
<organism evidence="1 2">
    <name type="scientific">Desulfoscipio gibsoniae DSM 7213</name>
    <dbReference type="NCBI Taxonomy" id="767817"/>
    <lineage>
        <taxon>Bacteria</taxon>
        <taxon>Bacillati</taxon>
        <taxon>Bacillota</taxon>
        <taxon>Clostridia</taxon>
        <taxon>Eubacteriales</taxon>
        <taxon>Desulfallaceae</taxon>
        <taxon>Desulfoscipio</taxon>
    </lineage>
</organism>
<sequence length="156" mass="18356">MYNQQQNMMGLPGMPGGQYIPGRQGMQSMQGQQNMQSQQGMPNQQQQNMIKNPQSNLLPQVKSARINDRDTLNFALSQEKYITDNLNVFAREASHRQLHNDVMRIFNETHAMTRELFDLMFRKGWYSLEPEQPQKMAQTHQQFSQYSSQFPYPMYQ</sequence>
<dbReference type="Proteomes" id="UP000013520">
    <property type="component" value="Chromosome"/>
</dbReference>
<dbReference type="RefSeq" id="WP_006521089.1">
    <property type="nucleotide sequence ID" value="NC_021184.1"/>
</dbReference>